<dbReference type="RefSeq" id="WP_114843038.1">
    <property type="nucleotide sequence ID" value="NZ_CP031219.1"/>
</dbReference>
<dbReference type="AlphaFoldDB" id="A0AAX2AGE7"/>
<accession>A0AAX2AGE7</accession>
<evidence type="ECO:0000313" key="2">
    <source>
        <dbReference type="Proteomes" id="UP000290092"/>
    </source>
</evidence>
<dbReference type="Proteomes" id="UP000290092">
    <property type="component" value="Unassembled WGS sequence"/>
</dbReference>
<gene>
    <name evidence="1" type="ORF">CP985_13055</name>
</gene>
<keyword evidence="2" id="KW-1185">Reference proteome</keyword>
<evidence type="ECO:0008006" key="3">
    <source>
        <dbReference type="Google" id="ProtNLM"/>
    </source>
</evidence>
<protein>
    <recommendedName>
        <fullName evidence="3">Glycosyltransferase</fullName>
    </recommendedName>
</protein>
<name>A0AAX2AGE7_9BACT</name>
<dbReference type="EMBL" id="NXID01000057">
    <property type="protein sequence ID" value="RXK13728.1"/>
    <property type="molecule type" value="Genomic_DNA"/>
</dbReference>
<sequence>MQLYIYAKSGHNFGLDCVRRSAAVAFLLKEFNPILCTSDFRAGAYAKEYLEVKKYIPIDVISNLSNIMQKGDILIYDSNEVSQTLLNEIKKYCSKVYKVGDDIPYEVIHPLFLEKKSNQSIEKLFFYGDDDYNQNLFKISQDSLKHDLPLLFGHYFFLGSEKNYINSFSKIYDEEEYLECIKNTKYLLTGSLNTVLESIFCGNSPVLLKRNDKEYDENTIKKYNIPYIQEKSLDKLILEFNNIILNYPTLATIKPFNFDKISSEIQNIITT</sequence>
<reference evidence="1 2" key="1">
    <citation type="submission" date="2017-09" db="EMBL/GenBank/DDBJ databases">
        <title>Genomics of the genus Arcobacter.</title>
        <authorList>
            <person name="Perez-Cataluna A."/>
            <person name="Figueras M.J."/>
            <person name="Salas-Masso N."/>
        </authorList>
    </citation>
    <scope>NUCLEOTIDE SEQUENCE [LARGE SCALE GENOMIC DNA]</scope>
    <source>
        <strain evidence="1 2">CECT 7386</strain>
    </source>
</reference>
<proteinExistence type="predicted"/>
<evidence type="ECO:0000313" key="1">
    <source>
        <dbReference type="EMBL" id="RXK13728.1"/>
    </source>
</evidence>
<dbReference type="KEGG" id="amyt:AMYT_2692"/>
<comment type="caution">
    <text evidence="1">The sequence shown here is derived from an EMBL/GenBank/DDBJ whole genome shotgun (WGS) entry which is preliminary data.</text>
</comment>
<organism evidence="1 2">
    <name type="scientific">Malaciobacter mytili LMG 24559</name>
    <dbReference type="NCBI Taxonomy" id="1032238"/>
    <lineage>
        <taxon>Bacteria</taxon>
        <taxon>Pseudomonadati</taxon>
        <taxon>Campylobacterota</taxon>
        <taxon>Epsilonproteobacteria</taxon>
        <taxon>Campylobacterales</taxon>
        <taxon>Arcobacteraceae</taxon>
        <taxon>Malaciobacter</taxon>
    </lineage>
</organism>